<feature type="coiled-coil region" evidence="1">
    <location>
        <begin position="145"/>
        <end position="172"/>
    </location>
</feature>
<evidence type="ECO:0000313" key="4">
    <source>
        <dbReference type="Proteomes" id="UP001165083"/>
    </source>
</evidence>
<evidence type="ECO:0000259" key="2">
    <source>
        <dbReference type="PROSITE" id="PS50994"/>
    </source>
</evidence>
<dbReference type="Proteomes" id="UP001165083">
    <property type="component" value="Unassembled WGS sequence"/>
</dbReference>
<dbReference type="PANTHER" id="PTHR37984:SF5">
    <property type="entry name" value="PROTEIN NYNRIN-LIKE"/>
    <property type="match status" value="1"/>
</dbReference>
<dbReference type="InterPro" id="IPR001584">
    <property type="entry name" value="Integrase_cat-core"/>
</dbReference>
<dbReference type="GO" id="GO:0003676">
    <property type="term" value="F:nucleic acid binding"/>
    <property type="evidence" value="ECO:0007669"/>
    <property type="project" value="InterPro"/>
</dbReference>
<keyword evidence="1" id="KW-0175">Coiled coil</keyword>
<dbReference type="PROSITE" id="PS50994">
    <property type="entry name" value="INTEGRASE"/>
    <property type="match status" value="1"/>
</dbReference>
<dbReference type="AlphaFoldDB" id="A0A9W6TX65"/>
<evidence type="ECO:0000256" key="1">
    <source>
        <dbReference type="SAM" id="Coils"/>
    </source>
</evidence>
<dbReference type="PANTHER" id="PTHR37984">
    <property type="entry name" value="PROTEIN CBG26694"/>
    <property type="match status" value="1"/>
</dbReference>
<comment type="caution">
    <text evidence="3">The sequence shown here is derived from an EMBL/GenBank/DDBJ whole genome shotgun (WGS) entry which is preliminary data.</text>
</comment>
<dbReference type="SUPFAM" id="SSF53098">
    <property type="entry name" value="Ribonuclease H-like"/>
    <property type="match status" value="1"/>
</dbReference>
<dbReference type="InterPro" id="IPR036397">
    <property type="entry name" value="RNaseH_sf"/>
</dbReference>
<dbReference type="EMBL" id="BSXW01000404">
    <property type="protein sequence ID" value="GMF21310.1"/>
    <property type="molecule type" value="Genomic_DNA"/>
</dbReference>
<name>A0A9W6TX65_9STRA</name>
<proteinExistence type="predicted"/>
<sequence>MIATAMETARLYRDRIFALHGLPEEILSDRDSKFISAFWTNLCEMLGTHQNLTTAFRQQANGVTERVNQTIENYLRAFSNANSDDWDELLALAEFTYNSRHQSSISMSPFEADLGYPPITPARWKSVKESKVWNDTAQTLSKEFLEHQQDVLAKARRSLQAAQDRMSNYYDKNRPVHEFKIGDRVLLSTNNLATFHAGTTKKKLGPKWIGPYAVFASLQRTQVPVCIASPPRHRRSPVSEATPRAHSSSVRLPVFSPPVTFLSPPGPNFSGEKTRIVARHFLSASNWSIETNHAFLLEALASTPTQSTFALPRSTRYPAPGLPSWRR</sequence>
<evidence type="ECO:0000313" key="3">
    <source>
        <dbReference type="EMBL" id="GMF21310.1"/>
    </source>
</evidence>
<dbReference type="GO" id="GO:0015074">
    <property type="term" value="P:DNA integration"/>
    <property type="evidence" value="ECO:0007669"/>
    <property type="project" value="InterPro"/>
</dbReference>
<dbReference type="OrthoDB" id="2273864at2759"/>
<feature type="domain" description="Integrase catalytic" evidence="2">
    <location>
        <begin position="1"/>
        <end position="117"/>
    </location>
</feature>
<dbReference type="Gene3D" id="3.30.420.10">
    <property type="entry name" value="Ribonuclease H-like superfamily/Ribonuclease H"/>
    <property type="match status" value="1"/>
</dbReference>
<gene>
    <name evidence="3" type="ORF">Plil01_000840000</name>
</gene>
<dbReference type="InterPro" id="IPR050951">
    <property type="entry name" value="Retrovirus_Pol_polyprotein"/>
</dbReference>
<protein>
    <submittedName>
        <fullName evidence="3">Unnamed protein product</fullName>
    </submittedName>
</protein>
<reference evidence="3" key="1">
    <citation type="submission" date="2023-04" db="EMBL/GenBank/DDBJ databases">
        <title>Phytophthora lilii NBRC 32176.</title>
        <authorList>
            <person name="Ichikawa N."/>
            <person name="Sato H."/>
            <person name="Tonouchi N."/>
        </authorList>
    </citation>
    <scope>NUCLEOTIDE SEQUENCE</scope>
    <source>
        <strain evidence="3">NBRC 32176</strain>
    </source>
</reference>
<organism evidence="3 4">
    <name type="scientific">Phytophthora lilii</name>
    <dbReference type="NCBI Taxonomy" id="2077276"/>
    <lineage>
        <taxon>Eukaryota</taxon>
        <taxon>Sar</taxon>
        <taxon>Stramenopiles</taxon>
        <taxon>Oomycota</taxon>
        <taxon>Peronosporomycetes</taxon>
        <taxon>Peronosporales</taxon>
        <taxon>Peronosporaceae</taxon>
        <taxon>Phytophthora</taxon>
    </lineage>
</organism>
<keyword evidence="4" id="KW-1185">Reference proteome</keyword>
<accession>A0A9W6TX65</accession>
<dbReference type="InterPro" id="IPR012337">
    <property type="entry name" value="RNaseH-like_sf"/>
</dbReference>